<sequence>SNPPMTLPNFSYEKHLLGQSRIHLNSVGEYIKNVTRGICQALM</sequence>
<organism evidence="1 2">
    <name type="scientific">Dentiscutata erythropus</name>
    <dbReference type="NCBI Taxonomy" id="1348616"/>
    <lineage>
        <taxon>Eukaryota</taxon>
        <taxon>Fungi</taxon>
        <taxon>Fungi incertae sedis</taxon>
        <taxon>Mucoromycota</taxon>
        <taxon>Glomeromycotina</taxon>
        <taxon>Glomeromycetes</taxon>
        <taxon>Diversisporales</taxon>
        <taxon>Gigasporaceae</taxon>
        <taxon>Dentiscutata</taxon>
    </lineage>
</organism>
<accession>A0A9N9P1Z3</accession>
<protein>
    <submittedName>
        <fullName evidence="1">11434_t:CDS:1</fullName>
    </submittedName>
</protein>
<comment type="caution">
    <text evidence="1">The sequence shown here is derived from an EMBL/GenBank/DDBJ whole genome shotgun (WGS) entry which is preliminary data.</text>
</comment>
<feature type="non-terminal residue" evidence="1">
    <location>
        <position position="1"/>
    </location>
</feature>
<dbReference type="AlphaFoldDB" id="A0A9N9P1Z3"/>
<gene>
    <name evidence="1" type="ORF">DERYTH_LOCUS20171</name>
</gene>
<name>A0A9N9P1Z3_9GLOM</name>
<evidence type="ECO:0000313" key="1">
    <source>
        <dbReference type="EMBL" id="CAG8784800.1"/>
    </source>
</evidence>
<dbReference type="EMBL" id="CAJVPY010023294">
    <property type="protein sequence ID" value="CAG8784800.1"/>
    <property type="molecule type" value="Genomic_DNA"/>
</dbReference>
<evidence type="ECO:0000313" key="2">
    <source>
        <dbReference type="Proteomes" id="UP000789405"/>
    </source>
</evidence>
<reference evidence="1" key="1">
    <citation type="submission" date="2021-06" db="EMBL/GenBank/DDBJ databases">
        <authorList>
            <person name="Kallberg Y."/>
            <person name="Tangrot J."/>
            <person name="Rosling A."/>
        </authorList>
    </citation>
    <scope>NUCLEOTIDE SEQUENCE</scope>
    <source>
        <strain evidence="1">MA453B</strain>
    </source>
</reference>
<keyword evidence="2" id="KW-1185">Reference proteome</keyword>
<proteinExistence type="predicted"/>
<dbReference type="Proteomes" id="UP000789405">
    <property type="component" value="Unassembled WGS sequence"/>
</dbReference>